<dbReference type="PATRIC" id="fig|1304275.5.peg.2219"/>
<keyword evidence="2" id="KW-0564">Palmitate</keyword>
<dbReference type="NCBIfam" id="TIGR01845">
    <property type="entry name" value="outer_NodT"/>
    <property type="match status" value="1"/>
</dbReference>
<dbReference type="GO" id="GO:0009279">
    <property type="term" value="C:cell outer membrane"/>
    <property type="evidence" value="ECO:0007669"/>
    <property type="project" value="UniProtKB-SubCell"/>
</dbReference>
<keyword evidence="4" id="KW-1185">Reference proteome</keyword>
<evidence type="ECO:0000313" key="4">
    <source>
        <dbReference type="Proteomes" id="UP000028302"/>
    </source>
</evidence>
<protein>
    <submittedName>
        <fullName evidence="3">RND efflux system outer membrane lipoprotein</fullName>
    </submittedName>
</protein>
<comment type="subcellular location">
    <subcellularLocation>
        <location evidence="2">Cell outer membrane</location>
        <topology evidence="2">Lipid-anchor</topology>
    </subcellularLocation>
</comment>
<dbReference type="STRING" id="1304275.C41B8_10870"/>
<dbReference type="InterPro" id="IPR003423">
    <property type="entry name" value="OMP_efflux"/>
</dbReference>
<dbReference type="Pfam" id="PF02321">
    <property type="entry name" value="OEP"/>
    <property type="match status" value="2"/>
</dbReference>
<proteinExistence type="inferred from homology"/>
<keyword evidence="2" id="KW-0812">Transmembrane</keyword>
<dbReference type="PANTHER" id="PTHR30203">
    <property type="entry name" value="OUTER MEMBRANE CATION EFFLUX PROTEIN"/>
    <property type="match status" value="1"/>
</dbReference>
<comment type="caution">
    <text evidence="3">The sequence shown here is derived from an EMBL/GenBank/DDBJ whole genome shotgun (WGS) entry which is preliminary data.</text>
</comment>
<gene>
    <name evidence="3" type="ORF">C41B8_10870</name>
</gene>
<dbReference type="Proteomes" id="UP000028302">
    <property type="component" value="Unassembled WGS sequence"/>
</dbReference>
<evidence type="ECO:0000313" key="3">
    <source>
        <dbReference type="EMBL" id="KEZ77217.1"/>
    </source>
</evidence>
<name>A0A084IKI3_SALHC</name>
<sequence>MDELSLFYWRRVALIIGALTVAGCSLAPAERMPVPPIPPRYDAGAANAPEPALDAARVGWRDFFRDPRLQRLIEAALAHNRDLQVAVSRVDEVRAQYRIQRASELPRIDASGTVIRGDVPGNTPLIGGDDIKQHQLAILVPSYELDFWGRVANLRRAALAEYLATDEARRSFEISLIAQVADTYLLQRELDERIALATQTLRNREESLRIARRRYELGATSELALRQMQTLTGSTRADLAALHQDSDRNRHLMQQLVGEWPGALPPPRSLAGQGVVTTLGPGLPSDLLLNRPDLRADEARLRGANANIGAARAAFLPQITLTASYGTASAQLNDLFAAGTSSWLFVPRLTVPLFDYGERRANLDLAWARRHTAVAQYESDVQQAFREVRDGLTARKWLRLQVEALRYTVAAERARVRLARHQYDNGSVAFIEVLDAQRALFTEQQRLVQMRRAELTNAVDLYRALGGGRVERRLPTGAST</sequence>
<dbReference type="InterPro" id="IPR010131">
    <property type="entry name" value="MdtP/NodT-like"/>
</dbReference>
<organism evidence="3 4">
    <name type="scientific">Salinisphaera hydrothermalis (strain C41B8)</name>
    <dbReference type="NCBI Taxonomy" id="1304275"/>
    <lineage>
        <taxon>Bacteria</taxon>
        <taxon>Pseudomonadati</taxon>
        <taxon>Pseudomonadota</taxon>
        <taxon>Gammaproteobacteria</taxon>
        <taxon>Salinisphaerales</taxon>
        <taxon>Salinisphaeraceae</taxon>
        <taxon>Salinisphaera</taxon>
    </lineage>
</organism>
<comment type="similarity">
    <text evidence="1 2">Belongs to the outer membrane factor (OMF) (TC 1.B.17) family.</text>
</comment>
<dbReference type="GO" id="GO:0015562">
    <property type="term" value="F:efflux transmembrane transporter activity"/>
    <property type="evidence" value="ECO:0007669"/>
    <property type="project" value="InterPro"/>
</dbReference>
<dbReference type="eggNOG" id="COG1538">
    <property type="taxonomic scope" value="Bacteria"/>
</dbReference>
<keyword evidence="2 3" id="KW-0449">Lipoprotein</keyword>
<dbReference type="Gene3D" id="1.20.1600.10">
    <property type="entry name" value="Outer membrane efflux proteins (OEP)"/>
    <property type="match status" value="1"/>
</dbReference>
<keyword evidence="2" id="KW-0472">Membrane</keyword>
<reference evidence="3 4" key="1">
    <citation type="submission" date="2013-03" db="EMBL/GenBank/DDBJ databases">
        <title>Salinisphaera hydrothermalis C41B8 Genome Sequencing.</title>
        <authorList>
            <person name="Li C."/>
            <person name="Lai Q."/>
            <person name="Shao Z."/>
        </authorList>
    </citation>
    <scope>NUCLEOTIDE SEQUENCE [LARGE SCALE GENOMIC DNA]</scope>
    <source>
        <strain evidence="3 4">C41B8</strain>
    </source>
</reference>
<dbReference type="AlphaFoldDB" id="A0A084IKI3"/>
<dbReference type="EMBL" id="APNK01000015">
    <property type="protein sequence ID" value="KEZ77217.1"/>
    <property type="molecule type" value="Genomic_DNA"/>
</dbReference>
<dbReference type="SUPFAM" id="SSF56954">
    <property type="entry name" value="Outer membrane efflux proteins (OEP)"/>
    <property type="match status" value="1"/>
</dbReference>
<evidence type="ECO:0000256" key="1">
    <source>
        <dbReference type="ARBA" id="ARBA00007613"/>
    </source>
</evidence>
<accession>A0A084IKI3</accession>
<evidence type="ECO:0000256" key="2">
    <source>
        <dbReference type="RuleBase" id="RU362097"/>
    </source>
</evidence>
<dbReference type="RefSeq" id="WP_051883402.1">
    <property type="nucleotide sequence ID" value="NZ_APNK01000015.1"/>
</dbReference>
<dbReference type="Gene3D" id="2.20.200.10">
    <property type="entry name" value="Outer membrane efflux proteins (OEP)"/>
    <property type="match status" value="1"/>
</dbReference>
<keyword evidence="2" id="KW-1134">Transmembrane beta strand</keyword>
<dbReference type="PANTHER" id="PTHR30203:SF32">
    <property type="entry name" value="CATION EFFLUX SYSTEM PROTEIN CUSC"/>
    <property type="match status" value="1"/>
</dbReference>